<dbReference type="InterPro" id="IPR058739">
    <property type="entry name" value="NicX"/>
</dbReference>
<sequence length="317" mass="33828">MEQQEGARRIVRDCIGIKPDDQVLLITDTGRPPAVEQALYEACIEAGAIPKRLSFDGVLKDGQPPEAISIAMKQANVVICITTSTLGYSAAAKTCTQQGGRVIVMTEATEELLTNKALEADFVNLQGRVQAVMKAFDQAKKVRVTTQKGTDLSFHIDGRTSHCCKGTCLDPGTMAAVPDMEVYIAPIENTMAGTLIADVMGTGMGLLTQPIHLEIQDGKAYRITGGTQADHLRKKVENIPGGTVVAEFAIGLNPCATPTGSIVIDEGIYGTGHFALGSNTGFGGNNVCPQHLDLVYEKPTIYLDESLFMKDGVLTEL</sequence>
<reference evidence="2" key="1">
    <citation type="submission" date="2020-08" db="EMBL/GenBank/DDBJ databases">
        <title>Genome public.</title>
        <authorList>
            <person name="Liu C."/>
            <person name="Sun Q."/>
        </authorList>
    </citation>
    <scope>NUCLEOTIDE SEQUENCE</scope>
    <source>
        <strain evidence="2">BX15</strain>
    </source>
</reference>
<keyword evidence="2" id="KW-0378">Hydrolase</keyword>
<evidence type="ECO:0000313" key="3">
    <source>
        <dbReference type="Proteomes" id="UP000620327"/>
    </source>
</evidence>
<evidence type="ECO:0000256" key="1">
    <source>
        <dbReference type="ARBA" id="ARBA00022723"/>
    </source>
</evidence>
<keyword evidence="3" id="KW-1185">Reference proteome</keyword>
<organism evidence="2 3">
    <name type="scientific">Dysosmobacter segnis</name>
    <dbReference type="NCBI Taxonomy" id="2763042"/>
    <lineage>
        <taxon>Bacteria</taxon>
        <taxon>Bacillati</taxon>
        <taxon>Bacillota</taxon>
        <taxon>Clostridia</taxon>
        <taxon>Eubacteriales</taxon>
        <taxon>Oscillospiraceae</taxon>
        <taxon>Dysosmobacter</taxon>
    </lineage>
</organism>
<dbReference type="GO" id="GO:0046872">
    <property type="term" value="F:metal ion binding"/>
    <property type="evidence" value="ECO:0007669"/>
    <property type="project" value="UniProtKB-KW"/>
</dbReference>
<dbReference type="Pfam" id="PF26233">
    <property type="entry name" value="NicX"/>
    <property type="match status" value="1"/>
</dbReference>
<gene>
    <name evidence="2" type="ORF">H8Z83_16725</name>
</gene>
<dbReference type="EMBL" id="JACOQI010000025">
    <property type="protein sequence ID" value="MBC5771937.1"/>
    <property type="molecule type" value="Genomic_DNA"/>
</dbReference>
<protein>
    <submittedName>
        <fullName evidence="2">Aminopeptidase</fullName>
    </submittedName>
</protein>
<dbReference type="AlphaFoldDB" id="A0A923SCD8"/>
<dbReference type="RefSeq" id="WP_187016106.1">
    <property type="nucleotide sequence ID" value="NZ_JACOQI010000025.1"/>
</dbReference>
<keyword evidence="2" id="KW-0645">Protease</keyword>
<keyword evidence="2" id="KW-0031">Aminopeptidase</keyword>
<keyword evidence="1" id="KW-0479">Metal-binding</keyword>
<dbReference type="GO" id="GO:0004177">
    <property type="term" value="F:aminopeptidase activity"/>
    <property type="evidence" value="ECO:0007669"/>
    <property type="project" value="UniProtKB-KW"/>
</dbReference>
<dbReference type="InterPro" id="IPR052170">
    <property type="entry name" value="M29_Exopeptidase"/>
</dbReference>
<dbReference type="PANTHER" id="PTHR34448">
    <property type="entry name" value="AMINOPEPTIDASE"/>
    <property type="match status" value="1"/>
</dbReference>
<dbReference type="GO" id="GO:0006508">
    <property type="term" value="P:proteolysis"/>
    <property type="evidence" value="ECO:0007669"/>
    <property type="project" value="InterPro"/>
</dbReference>
<dbReference type="PANTHER" id="PTHR34448:SF1">
    <property type="entry name" value="BLL6088 PROTEIN"/>
    <property type="match status" value="1"/>
</dbReference>
<proteinExistence type="predicted"/>
<evidence type="ECO:0000313" key="2">
    <source>
        <dbReference type="EMBL" id="MBC5771937.1"/>
    </source>
</evidence>
<name>A0A923SCD8_9FIRM</name>
<comment type="caution">
    <text evidence="2">The sequence shown here is derived from an EMBL/GenBank/DDBJ whole genome shotgun (WGS) entry which is preliminary data.</text>
</comment>
<dbReference type="Proteomes" id="UP000620327">
    <property type="component" value="Unassembled WGS sequence"/>
</dbReference>
<dbReference type="SUPFAM" id="SSF144052">
    <property type="entry name" value="Thermophilic metalloprotease-like"/>
    <property type="match status" value="1"/>
</dbReference>
<accession>A0A923SCD8</accession>